<reference evidence="3 4" key="1">
    <citation type="journal article" date="2019" name="Appl. Microbiol. Biotechnol.">
        <title>Genome sequence of Isaria javanica and comparative genome analysis insights into family S53 peptidase evolution in fungal entomopathogens.</title>
        <authorList>
            <person name="Lin R."/>
            <person name="Zhang X."/>
            <person name="Xin B."/>
            <person name="Zou M."/>
            <person name="Gao Y."/>
            <person name="Qin F."/>
            <person name="Hu Q."/>
            <person name="Xie B."/>
            <person name="Cheng X."/>
        </authorList>
    </citation>
    <scope>NUCLEOTIDE SEQUENCE [LARGE SCALE GENOMIC DNA]</scope>
    <source>
        <strain evidence="3 4">IJ1G</strain>
    </source>
</reference>
<gene>
    <name evidence="3" type="ORF">IF1G_10813</name>
</gene>
<dbReference type="AlphaFoldDB" id="A0A545VJF5"/>
<proteinExistence type="predicted"/>
<keyword evidence="4" id="KW-1185">Reference proteome</keyword>
<accession>A0A545VJF5</accession>
<dbReference type="EMBL" id="SPUK01000026">
    <property type="protein sequence ID" value="TQV90490.1"/>
    <property type="molecule type" value="Genomic_DNA"/>
</dbReference>
<organism evidence="3 4">
    <name type="scientific">Cordyceps javanica</name>
    <dbReference type="NCBI Taxonomy" id="43265"/>
    <lineage>
        <taxon>Eukaryota</taxon>
        <taxon>Fungi</taxon>
        <taxon>Dikarya</taxon>
        <taxon>Ascomycota</taxon>
        <taxon>Pezizomycotina</taxon>
        <taxon>Sordariomycetes</taxon>
        <taxon>Hypocreomycetidae</taxon>
        <taxon>Hypocreales</taxon>
        <taxon>Cordycipitaceae</taxon>
        <taxon>Cordyceps</taxon>
    </lineage>
</organism>
<protein>
    <recommendedName>
        <fullName evidence="2">NWD NACHT-NTPase N-terminal domain-containing protein</fullName>
    </recommendedName>
</protein>
<dbReference type="Proteomes" id="UP000315783">
    <property type="component" value="Unassembled WGS sequence"/>
</dbReference>
<evidence type="ECO:0000256" key="1">
    <source>
        <dbReference type="SAM" id="MobiDB-lite"/>
    </source>
</evidence>
<dbReference type="Pfam" id="PF17100">
    <property type="entry name" value="NACHT_N"/>
    <property type="match status" value="1"/>
</dbReference>
<feature type="domain" description="NWD NACHT-NTPase N-terminal" evidence="2">
    <location>
        <begin position="19"/>
        <end position="154"/>
    </location>
</feature>
<evidence type="ECO:0000259" key="2">
    <source>
        <dbReference type="Pfam" id="PF17100"/>
    </source>
</evidence>
<sequence length="166" mass="18951">MNARANRQKVLSKREPLHVAARQDNQNQATTDAARQPLLSKPESIKKALQSLQDERESKQWRFTVKGKSHKIKDQVEKLVKLLFFADGIVKQAASAQPYAALAWSAVSHFLPLVSVSFSKEAAMVQGFITIADLQLYWKNCEDVYLKFTHSQQYQGLKEPLYNLYL</sequence>
<name>A0A545VJF5_9HYPO</name>
<comment type="caution">
    <text evidence="3">The sequence shown here is derived from an EMBL/GenBank/DDBJ whole genome shotgun (WGS) entry which is preliminary data.</text>
</comment>
<dbReference type="InterPro" id="IPR031359">
    <property type="entry name" value="NACHT_N"/>
</dbReference>
<evidence type="ECO:0000313" key="3">
    <source>
        <dbReference type="EMBL" id="TQV90490.1"/>
    </source>
</evidence>
<feature type="compositionally biased region" description="Basic residues" evidence="1">
    <location>
        <begin position="1"/>
        <end position="11"/>
    </location>
</feature>
<feature type="compositionally biased region" description="Polar residues" evidence="1">
    <location>
        <begin position="23"/>
        <end position="33"/>
    </location>
</feature>
<feature type="region of interest" description="Disordered" evidence="1">
    <location>
        <begin position="1"/>
        <end position="37"/>
    </location>
</feature>
<evidence type="ECO:0000313" key="4">
    <source>
        <dbReference type="Proteomes" id="UP000315783"/>
    </source>
</evidence>
<dbReference type="STRING" id="43265.A0A545VJF5"/>
<dbReference type="OrthoDB" id="163438at2759"/>